<comment type="similarity">
    <text evidence="1">Belongs to the metallo-dependent hydrolases superfamily. TatD-type hydrolase family.</text>
</comment>
<keyword evidence="3" id="KW-0378">Hydrolase</keyword>
<dbReference type="CDD" id="cd01310">
    <property type="entry name" value="TatD_DNAse"/>
    <property type="match status" value="1"/>
</dbReference>
<dbReference type="Gene3D" id="3.20.20.140">
    <property type="entry name" value="Metal-dependent hydrolases"/>
    <property type="match status" value="1"/>
</dbReference>
<protein>
    <submittedName>
        <fullName evidence="4">TatD-related deoxyribonuclease</fullName>
    </submittedName>
</protein>
<gene>
    <name evidence="4" type="ORF">J1TS3_07210</name>
</gene>
<reference evidence="4 5" key="1">
    <citation type="submission" date="2021-03" db="EMBL/GenBank/DDBJ databases">
        <title>Antimicrobial resistance genes in bacteria isolated from Japanese honey, and their potential for conferring macrolide and lincosamide resistance in the American foulbrood pathogen Paenibacillus larvae.</title>
        <authorList>
            <person name="Okamoto M."/>
            <person name="Kumagai M."/>
            <person name="Kanamori H."/>
            <person name="Takamatsu D."/>
        </authorList>
    </citation>
    <scope>NUCLEOTIDE SEQUENCE [LARGE SCALE GENOMIC DNA]</scope>
    <source>
        <strain evidence="4 5">J1TS3</strain>
    </source>
</reference>
<proteinExistence type="inferred from homology"/>
<evidence type="ECO:0000313" key="4">
    <source>
        <dbReference type="EMBL" id="GIN19587.1"/>
    </source>
</evidence>
<dbReference type="InterPro" id="IPR001130">
    <property type="entry name" value="TatD-like"/>
</dbReference>
<dbReference type="Proteomes" id="UP000680279">
    <property type="component" value="Unassembled WGS sequence"/>
</dbReference>
<dbReference type="PIRSF" id="PIRSF005902">
    <property type="entry name" value="DNase_TatD"/>
    <property type="match status" value="1"/>
</dbReference>
<dbReference type="Pfam" id="PF01026">
    <property type="entry name" value="TatD_DNase"/>
    <property type="match status" value="1"/>
</dbReference>
<dbReference type="InterPro" id="IPR032466">
    <property type="entry name" value="Metal_Hydrolase"/>
</dbReference>
<evidence type="ECO:0000313" key="5">
    <source>
        <dbReference type="Proteomes" id="UP000680279"/>
    </source>
</evidence>
<dbReference type="RefSeq" id="WP_018706406.1">
    <property type="nucleotide sequence ID" value="NZ_BOQT01000002.1"/>
</dbReference>
<accession>A0ABQ4K1H7</accession>
<dbReference type="PANTHER" id="PTHR46317:SF1">
    <property type="entry name" value="HYDROLASE, TATD FAMILY"/>
    <property type="match status" value="1"/>
</dbReference>
<comment type="caution">
    <text evidence="4">The sequence shown here is derived from an EMBL/GenBank/DDBJ whole genome shotgun (WGS) entry which is preliminary data.</text>
</comment>
<keyword evidence="5" id="KW-1185">Reference proteome</keyword>
<evidence type="ECO:0000256" key="1">
    <source>
        <dbReference type="ARBA" id="ARBA00009275"/>
    </source>
</evidence>
<dbReference type="InterPro" id="IPR018228">
    <property type="entry name" value="DNase_TatD-rel_CS"/>
</dbReference>
<sequence length="261" mass="30308">MKEIIDSHIHLDLYSPNEVDAILAGLDSAGCTDVISVSYHLESCLRNLLLAEKYCQVHPAFGFHPEQKLPSDSEIQDLFSWMEKHKEQMVAVGEVGLPYYLRSEKGDNFAIEGYIELLDQFILRAKNWNKPVILHAVYDDAPIACELMEKHGVEKAHFHWFKGDSKTVRRMIENGWFISITPDVIYEQEIQELVKQYPLEQMMVETDGPWRFKGQFSQKMTHPGMIHDTVAAIASIKNYRQEEVYQTFYKNTVDFYKLNLV</sequence>
<dbReference type="PROSITE" id="PS01137">
    <property type="entry name" value="TATD_1"/>
    <property type="match status" value="1"/>
</dbReference>
<keyword evidence="2" id="KW-0479">Metal-binding</keyword>
<name>A0ABQ4K1H7_9BACI</name>
<dbReference type="EMBL" id="BOQT01000002">
    <property type="protein sequence ID" value="GIN19587.1"/>
    <property type="molecule type" value="Genomic_DNA"/>
</dbReference>
<evidence type="ECO:0000256" key="2">
    <source>
        <dbReference type="ARBA" id="ARBA00022723"/>
    </source>
</evidence>
<evidence type="ECO:0000256" key="3">
    <source>
        <dbReference type="ARBA" id="ARBA00022801"/>
    </source>
</evidence>
<dbReference type="SUPFAM" id="SSF51556">
    <property type="entry name" value="Metallo-dependent hydrolases"/>
    <property type="match status" value="1"/>
</dbReference>
<dbReference type="PANTHER" id="PTHR46317">
    <property type="entry name" value="HYDROLASE OF PHP SUPERFAMILY-RELATED PROTEIN"/>
    <property type="match status" value="1"/>
</dbReference>
<organism evidence="4 5">
    <name type="scientific">Siminovitchia fordii</name>
    <dbReference type="NCBI Taxonomy" id="254759"/>
    <lineage>
        <taxon>Bacteria</taxon>
        <taxon>Bacillati</taxon>
        <taxon>Bacillota</taxon>
        <taxon>Bacilli</taxon>
        <taxon>Bacillales</taxon>
        <taxon>Bacillaceae</taxon>
        <taxon>Siminovitchia</taxon>
    </lineage>
</organism>